<dbReference type="Gene3D" id="2.60.40.10">
    <property type="entry name" value="Immunoglobulins"/>
    <property type="match status" value="1"/>
</dbReference>
<dbReference type="InterPro" id="IPR044514">
    <property type="entry name" value="VIN3-like"/>
</dbReference>
<evidence type="ECO:0000256" key="3">
    <source>
        <dbReference type="ARBA" id="ARBA00022771"/>
    </source>
</evidence>
<sequence>MDPPRGGQRPPSSSPPSPPVPPPRPLPPARSARLVPRTAGSSLRVSRPGIPRGTVIDPAKCRLMSVDEKRELVRELSKNPESAPDKLQSWSRREIVEILCSDLGRERKYTGLSKQRMLDYLFRVVTGKASGPVEHVQQKEREKEKESTPEPNTTNHQSPAKRPRKSDNPSRLPIIANNSAASDVTGPNNNLRFCQNVACRAILREKFCRRCSCCICFNYDDNKDPSLWLFCSPDQPLQKDSCGFSCHLECAIKDERTGILQSGQCKKLDGGYYCTRCGKQNDLLGSWKKQLVIAKDARRLDVLCHRIFLSYKILMSTEKYLALHEIVDTALTKLEAEVGPLSGAPNMGRGIVSRLTVGAEVQKLCAQAIDAMESMFAGTSPSNSRTQRPCMIPPNFIKFEAITETSVTVSLNLDQCPVLAQEATSFNLWHRVAATESYLSNPTGITLGPLKKSLVTELSPATSYIFKVVAFKNSIKLGSWEVRVKTSCQKDDPRGLMPGGAGLEQNNGSPKTNSDGQSDPSSEGVDSNNNTAVYADLNKSPESDFEYCENPEILDSDKASHHPSEHIDNLLNMQMAAARVTEVTELEEAPGLSASALDEEPNPCVQTVLLRESSNSVEHIQRNIVPRSQDTSNAPAGNEVVIITPRYSGCVPPTAPLGLENSKENGGRNFKPKPCDNIVQNGSSKPEREPGNSSNKRTSGKLDDISHKDGCSEASYEYCVRVVRWLECEGYIETNFRVKFLTWFSLRATPYERKIVSVYVDTLIEDPVSLSGQLVDSFSETIHSKKRSSVPSGFCMDLWH</sequence>
<keyword evidence="3" id="KW-0863">Zinc-finger</keyword>
<feature type="region of interest" description="Disordered" evidence="6">
    <location>
        <begin position="132"/>
        <end position="181"/>
    </location>
</feature>
<evidence type="ECO:0000313" key="8">
    <source>
        <dbReference type="EMBL" id="WVZ77896.1"/>
    </source>
</evidence>
<evidence type="ECO:0000256" key="1">
    <source>
        <dbReference type="ARBA" id="ARBA00004123"/>
    </source>
</evidence>
<name>A0AAQ3TQZ4_PASNO</name>
<dbReference type="PANTHER" id="PTHR46286">
    <property type="entry name" value="VIN3-LIKE PROTEIN 2-RELATED"/>
    <property type="match status" value="1"/>
</dbReference>
<keyword evidence="5" id="KW-0539">Nucleus</keyword>
<dbReference type="InterPro" id="IPR058585">
    <property type="entry name" value="Fn3_VIN3"/>
</dbReference>
<evidence type="ECO:0000256" key="4">
    <source>
        <dbReference type="ARBA" id="ARBA00022833"/>
    </source>
</evidence>
<keyword evidence="4" id="KW-0862">Zinc</keyword>
<feature type="compositionally biased region" description="Low complexity" evidence="6">
    <location>
        <begin position="1"/>
        <end position="11"/>
    </location>
</feature>
<feature type="domain" description="Fibronectin type-III" evidence="7">
    <location>
        <begin position="393"/>
        <end position="491"/>
    </location>
</feature>
<dbReference type="InterPro" id="IPR036116">
    <property type="entry name" value="FN3_sf"/>
</dbReference>
<protein>
    <recommendedName>
        <fullName evidence="7">Fibronectin type-III domain-containing protein</fullName>
    </recommendedName>
</protein>
<dbReference type="PROSITE" id="PS50853">
    <property type="entry name" value="FN3"/>
    <property type="match status" value="1"/>
</dbReference>
<dbReference type="GO" id="GO:0008270">
    <property type="term" value="F:zinc ion binding"/>
    <property type="evidence" value="ECO:0007669"/>
    <property type="project" value="UniProtKB-KW"/>
</dbReference>
<dbReference type="CDD" id="cd15521">
    <property type="entry name" value="PHD_VIN3_plant"/>
    <property type="match status" value="1"/>
</dbReference>
<proteinExistence type="predicted"/>
<keyword evidence="2" id="KW-0479">Metal-binding</keyword>
<dbReference type="InterPro" id="IPR032881">
    <property type="entry name" value="Oberon-like_PHD"/>
</dbReference>
<dbReference type="InterPro" id="IPR003961">
    <property type="entry name" value="FN3_dom"/>
</dbReference>
<dbReference type="InterPro" id="IPR013783">
    <property type="entry name" value="Ig-like_fold"/>
</dbReference>
<evidence type="ECO:0000259" key="7">
    <source>
        <dbReference type="PROSITE" id="PS50853"/>
    </source>
</evidence>
<dbReference type="Proteomes" id="UP001341281">
    <property type="component" value="Chromosome 05"/>
</dbReference>
<dbReference type="CDD" id="cd00063">
    <property type="entry name" value="FN3"/>
    <property type="match status" value="1"/>
</dbReference>
<gene>
    <name evidence="8" type="ORF">U9M48_025697</name>
</gene>
<feature type="compositionally biased region" description="Polar residues" evidence="6">
    <location>
        <begin position="149"/>
        <end position="158"/>
    </location>
</feature>
<organism evidence="8 9">
    <name type="scientific">Paspalum notatum var. saurae</name>
    <dbReference type="NCBI Taxonomy" id="547442"/>
    <lineage>
        <taxon>Eukaryota</taxon>
        <taxon>Viridiplantae</taxon>
        <taxon>Streptophyta</taxon>
        <taxon>Embryophyta</taxon>
        <taxon>Tracheophyta</taxon>
        <taxon>Spermatophyta</taxon>
        <taxon>Magnoliopsida</taxon>
        <taxon>Liliopsida</taxon>
        <taxon>Poales</taxon>
        <taxon>Poaceae</taxon>
        <taxon>PACMAD clade</taxon>
        <taxon>Panicoideae</taxon>
        <taxon>Andropogonodae</taxon>
        <taxon>Paspaleae</taxon>
        <taxon>Paspalinae</taxon>
        <taxon>Paspalum</taxon>
    </lineage>
</organism>
<dbReference type="GO" id="GO:0040029">
    <property type="term" value="P:epigenetic regulation of gene expression"/>
    <property type="evidence" value="ECO:0007669"/>
    <property type="project" value="InterPro"/>
</dbReference>
<dbReference type="PANTHER" id="PTHR46286:SF2">
    <property type="entry name" value="VIN3-LIKE PROTEIN 2"/>
    <property type="match status" value="1"/>
</dbReference>
<keyword evidence="9" id="KW-1185">Reference proteome</keyword>
<dbReference type="AlphaFoldDB" id="A0AAQ3TQZ4"/>
<evidence type="ECO:0000256" key="5">
    <source>
        <dbReference type="ARBA" id="ARBA00023242"/>
    </source>
</evidence>
<feature type="compositionally biased region" description="Polar residues" evidence="6">
    <location>
        <begin position="504"/>
        <end position="529"/>
    </location>
</feature>
<accession>A0AAQ3TQZ4</accession>
<dbReference type="InterPro" id="IPR056990">
    <property type="entry name" value="VIN3-like_C"/>
</dbReference>
<feature type="region of interest" description="Disordered" evidence="6">
    <location>
        <begin position="489"/>
        <end position="529"/>
    </location>
</feature>
<dbReference type="SUPFAM" id="SSF49265">
    <property type="entry name" value="Fibronectin type III"/>
    <property type="match status" value="1"/>
</dbReference>
<evidence type="ECO:0000256" key="6">
    <source>
        <dbReference type="SAM" id="MobiDB-lite"/>
    </source>
</evidence>
<feature type="region of interest" description="Disordered" evidence="6">
    <location>
        <begin position="1"/>
        <end position="53"/>
    </location>
</feature>
<feature type="region of interest" description="Disordered" evidence="6">
    <location>
        <begin position="654"/>
        <end position="704"/>
    </location>
</feature>
<dbReference type="EMBL" id="CP144749">
    <property type="protein sequence ID" value="WVZ77896.1"/>
    <property type="molecule type" value="Genomic_DNA"/>
</dbReference>
<feature type="compositionally biased region" description="Basic and acidic residues" evidence="6">
    <location>
        <begin position="136"/>
        <end position="148"/>
    </location>
</feature>
<evidence type="ECO:0000256" key="2">
    <source>
        <dbReference type="ARBA" id="ARBA00022723"/>
    </source>
</evidence>
<evidence type="ECO:0000313" key="9">
    <source>
        <dbReference type="Proteomes" id="UP001341281"/>
    </source>
</evidence>
<comment type="subcellular location">
    <subcellularLocation>
        <location evidence="1">Nucleus</location>
    </subcellularLocation>
</comment>
<dbReference type="GO" id="GO:0005634">
    <property type="term" value="C:nucleus"/>
    <property type="evidence" value="ECO:0007669"/>
    <property type="project" value="UniProtKB-SubCell"/>
</dbReference>
<feature type="compositionally biased region" description="Pro residues" evidence="6">
    <location>
        <begin position="12"/>
        <end position="28"/>
    </location>
</feature>
<dbReference type="Pfam" id="PF23376">
    <property type="entry name" value="Fn3_VIN3"/>
    <property type="match status" value="1"/>
</dbReference>
<dbReference type="Pfam" id="PF23380">
    <property type="entry name" value="VIN3_C"/>
    <property type="match status" value="1"/>
</dbReference>
<dbReference type="GO" id="GO:0010048">
    <property type="term" value="P:vernalization response"/>
    <property type="evidence" value="ECO:0007669"/>
    <property type="project" value="InterPro"/>
</dbReference>
<reference evidence="8 9" key="1">
    <citation type="submission" date="2024-02" db="EMBL/GenBank/DDBJ databases">
        <title>High-quality chromosome-scale genome assembly of Pensacola bahiagrass (Paspalum notatum Flugge var. saurae).</title>
        <authorList>
            <person name="Vega J.M."/>
            <person name="Podio M."/>
            <person name="Orjuela J."/>
            <person name="Siena L.A."/>
            <person name="Pessino S.C."/>
            <person name="Combes M.C."/>
            <person name="Mariac C."/>
            <person name="Albertini E."/>
            <person name="Pupilli F."/>
            <person name="Ortiz J.P.A."/>
            <person name="Leblanc O."/>
        </authorList>
    </citation>
    <scope>NUCLEOTIDE SEQUENCE [LARGE SCALE GENOMIC DNA]</scope>
    <source>
        <strain evidence="8">R1</strain>
        <tissue evidence="8">Leaf</tissue>
    </source>
</reference>
<dbReference type="Pfam" id="PF07227">
    <property type="entry name" value="PHD_Oberon"/>
    <property type="match status" value="1"/>
</dbReference>